<proteinExistence type="predicted"/>
<dbReference type="GO" id="GO:0000030">
    <property type="term" value="F:mannosyltransferase activity"/>
    <property type="evidence" value="ECO:0007669"/>
    <property type="project" value="TreeGrafter"/>
</dbReference>
<protein>
    <recommendedName>
        <fullName evidence="3">Glycosyltransferase</fullName>
    </recommendedName>
</protein>
<dbReference type="InterPro" id="IPR007577">
    <property type="entry name" value="GlycoTrfase_DXD_sugar-bd_CS"/>
</dbReference>
<accession>A0A6C0IMS0</accession>
<evidence type="ECO:0000256" key="1">
    <source>
        <dbReference type="ARBA" id="ARBA00022679"/>
    </source>
</evidence>
<organism evidence="2">
    <name type="scientific">viral metagenome</name>
    <dbReference type="NCBI Taxonomy" id="1070528"/>
    <lineage>
        <taxon>unclassified sequences</taxon>
        <taxon>metagenomes</taxon>
        <taxon>organismal metagenomes</taxon>
    </lineage>
</organism>
<dbReference type="Pfam" id="PF04488">
    <property type="entry name" value="Gly_transf_sug"/>
    <property type="match status" value="1"/>
</dbReference>
<name>A0A6C0IMS0_9ZZZZ</name>
<dbReference type="Gene3D" id="3.90.550.20">
    <property type="match status" value="1"/>
</dbReference>
<sequence>MNVIQTWKSKDLPHYYVPFYNNVISHKKSWNYMFFDDNDIIHFIKNKMPDYYDFFTSLQFKIQQIDFFRYLAIYYYGGLYLDMDIHIESDFNDIQLHECAFPIELKHIDDPLILNQNQDFLIGNYAFYAKPKHPFIKYIIDTIVNPKITIQDIQAGCQNNQDPSEQVFVYYTTGPIVVSYCYATYPHKEQLTLLEKDPFEENGFGKYGSHKMYGSWKSNNSKDILK</sequence>
<dbReference type="SUPFAM" id="SSF53448">
    <property type="entry name" value="Nucleotide-diphospho-sugar transferases"/>
    <property type="match status" value="1"/>
</dbReference>
<evidence type="ECO:0000313" key="2">
    <source>
        <dbReference type="EMBL" id="QHT94292.1"/>
    </source>
</evidence>
<evidence type="ECO:0008006" key="3">
    <source>
        <dbReference type="Google" id="ProtNLM"/>
    </source>
</evidence>
<dbReference type="PANTHER" id="PTHR32385">
    <property type="entry name" value="MANNOSYL PHOSPHORYLINOSITOL CERAMIDE SYNTHASE"/>
    <property type="match status" value="1"/>
</dbReference>
<dbReference type="EMBL" id="MN740218">
    <property type="protein sequence ID" value="QHT94292.1"/>
    <property type="molecule type" value="Genomic_DNA"/>
</dbReference>
<dbReference type="GO" id="GO:0051999">
    <property type="term" value="P:mannosyl-inositol phosphorylceramide biosynthetic process"/>
    <property type="evidence" value="ECO:0007669"/>
    <property type="project" value="TreeGrafter"/>
</dbReference>
<keyword evidence="1" id="KW-0808">Transferase</keyword>
<dbReference type="InterPro" id="IPR029044">
    <property type="entry name" value="Nucleotide-diphossugar_trans"/>
</dbReference>
<dbReference type="PANTHER" id="PTHR32385:SF15">
    <property type="entry name" value="INOSITOL PHOSPHOCERAMIDE MANNOSYLTRANSFERASE 1"/>
    <property type="match status" value="1"/>
</dbReference>
<dbReference type="AlphaFoldDB" id="A0A6C0IMS0"/>
<reference evidence="2" key="1">
    <citation type="journal article" date="2020" name="Nature">
        <title>Giant virus diversity and host interactions through global metagenomics.</title>
        <authorList>
            <person name="Schulz F."/>
            <person name="Roux S."/>
            <person name="Paez-Espino D."/>
            <person name="Jungbluth S."/>
            <person name="Walsh D.A."/>
            <person name="Denef V.J."/>
            <person name="McMahon K.D."/>
            <person name="Konstantinidis K.T."/>
            <person name="Eloe-Fadrosh E.A."/>
            <person name="Kyrpides N.C."/>
            <person name="Woyke T."/>
        </authorList>
    </citation>
    <scope>NUCLEOTIDE SEQUENCE</scope>
    <source>
        <strain evidence="2">GVMAG-M-3300024258-28</strain>
    </source>
</reference>
<dbReference type="GO" id="GO:0016020">
    <property type="term" value="C:membrane"/>
    <property type="evidence" value="ECO:0007669"/>
    <property type="project" value="GOC"/>
</dbReference>
<dbReference type="InterPro" id="IPR051706">
    <property type="entry name" value="Glycosyltransferase_domain"/>
</dbReference>